<dbReference type="Proteomes" id="UP000320244">
    <property type="component" value="Unassembled WGS sequence"/>
</dbReference>
<evidence type="ECO:0000313" key="3">
    <source>
        <dbReference type="Proteomes" id="UP000320244"/>
    </source>
</evidence>
<gene>
    <name evidence="2" type="ORF">FGL98_22190</name>
</gene>
<keyword evidence="3" id="KW-1185">Reference proteome</keyword>
<dbReference type="InterPro" id="IPR013762">
    <property type="entry name" value="Integrase-like_cat_sf"/>
</dbReference>
<dbReference type="GO" id="GO:0006310">
    <property type="term" value="P:DNA recombination"/>
    <property type="evidence" value="ECO:0007669"/>
    <property type="project" value="UniProtKB-KW"/>
</dbReference>
<dbReference type="Gene3D" id="1.10.443.10">
    <property type="entry name" value="Intergrase catalytic core"/>
    <property type="match status" value="1"/>
</dbReference>
<dbReference type="EMBL" id="VCQV01000047">
    <property type="protein sequence ID" value="TWP33183.1"/>
    <property type="molecule type" value="Genomic_DNA"/>
</dbReference>
<name>A0A563DT70_9MICO</name>
<evidence type="ECO:0000256" key="1">
    <source>
        <dbReference type="ARBA" id="ARBA00023172"/>
    </source>
</evidence>
<reference evidence="2 3" key="1">
    <citation type="submission" date="2019-05" db="EMBL/GenBank/DDBJ databases">
        <authorList>
            <person name="Lee S.D."/>
        </authorList>
    </citation>
    <scope>NUCLEOTIDE SEQUENCE [LARGE SCALE GENOMIC DNA]</scope>
    <source>
        <strain evidence="2 3">C5-26</strain>
    </source>
</reference>
<dbReference type="GO" id="GO:0003677">
    <property type="term" value="F:DNA binding"/>
    <property type="evidence" value="ECO:0007669"/>
    <property type="project" value="InterPro"/>
</dbReference>
<reference evidence="2 3" key="2">
    <citation type="submission" date="2019-08" db="EMBL/GenBank/DDBJ databases">
        <title>Jejuicoccus antrihumi gen. nov., sp. nov., a new member of the family Dermacoccaceae isolated from a cave.</title>
        <authorList>
            <person name="Schumann P."/>
            <person name="Kim I.S."/>
        </authorList>
    </citation>
    <scope>NUCLEOTIDE SEQUENCE [LARGE SCALE GENOMIC DNA]</scope>
    <source>
        <strain evidence="2 3">C5-26</strain>
    </source>
</reference>
<evidence type="ECO:0000313" key="2">
    <source>
        <dbReference type="EMBL" id="TWP33183.1"/>
    </source>
</evidence>
<dbReference type="AlphaFoldDB" id="A0A563DT70"/>
<dbReference type="InterPro" id="IPR011010">
    <property type="entry name" value="DNA_brk_join_enz"/>
</dbReference>
<accession>A0A563DT70</accession>
<protein>
    <submittedName>
        <fullName evidence="2">Uncharacterized protein</fullName>
    </submittedName>
</protein>
<comment type="caution">
    <text evidence="2">The sequence shown here is derived from an EMBL/GenBank/DDBJ whole genome shotgun (WGS) entry which is preliminary data.</text>
</comment>
<proteinExistence type="predicted"/>
<keyword evidence="1" id="KW-0233">DNA recombination</keyword>
<dbReference type="RefSeq" id="WP_146320619.1">
    <property type="nucleotide sequence ID" value="NZ_VCQV01000047.1"/>
</dbReference>
<organism evidence="2 3">
    <name type="scientific">Leekyejoonella antrihumi</name>
    <dbReference type="NCBI Taxonomy" id="1660198"/>
    <lineage>
        <taxon>Bacteria</taxon>
        <taxon>Bacillati</taxon>
        <taxon>Actinomycetota</taxon>
        <taxon>Actinomycetes</taxon>
        <taxon>Micrococcales</taxon>
        <taxon>Dermacoccaceae</taxon>
        <taxon>Leekyejoonella</taxon>
    </lineage>
</organism>
<sequence>MPCPDGWRAGWSPDDPLTPISLGLLARQAGVIQFQDAWLPHLREQTEATLHVVGAEHPFGRDAALVDRTDGQGTIAWTVPLDRGEADALIGIVRTAAITIIAAICGMRSSELMELRVGCCLPPEHFGADLVRYRLASTIIKGQPLGGLADEWVVIEPAYRAAQLLQTLHSSGQDGQPLIGRFSFGVRYQWFRAWVNGPAGQRLGLAPIPEDPVSLRALRRTLAIELAYRPGGVLATKFHLKHVSVATTEGYASRPGGAQAELLAEINKHEADRNLDLVLAEFRAYQQGIRPAGPGARELTEFFAHVDAQTSPADDGGAPSVQRGDREVLNLLSKRAATLHLQAGNYCWFSDPSRALCLKLAGTPHADKPLAGMCDSARCPQATHHGVHRDVWAAHAESTKTFLGSLGQTARPKSPACKAITTAHAAS</sequence>
<dbReference type="SUPFAM" id="SSF56349">
    <property type="entry name" value="DNA breaking-rejoining enzymes"/>
    <property type="match status" value="1"/>
</dbReference>
<dbReference type="GO" id="GO:0015074">
    <property type="term" value="P:DNA integration"/>
    <property type="evidence" value="ECO:0007669"/>
    <property type="project" value="InterPro"/>
</dbReference>
<dbReference type="OrthoDB" id="8776710at2"/>